<protein>
    <submittedName>
        <fullName evidence="1">Uncharacterized protein</fullName>
    </submittedName>
</protein>
<sequence>MNYNAEKYAALLISIAANIDTVNKLTKEILSSSDNRDFLYDVHQMTDMSLASLHTHITKEVEKLVETMDLVKDGLYVQDVELIKGKGNWRHIADNEPTINAIKALRKHIGEISALEARTVVKGYKAGVLK</sequence>
<dbReference type="Proteomes" id="UP000242032">
    <property type="component" value="Segment"/>
</dbReference>
<evidence type="ECO:0000313" key="1">
    <source>
        <dbReference type="EMBL" id="ATN94928.1"/>
    </source>
</evidence>
<keyword evidence="2" id="KW-1185">Reference proteome</keyword>
<reference evidence="1 2" key="1">
    <citation type="journal article" date="2017" name="Viruses">
        <title>Differential Effect of Newly Isolated Phages Belonging to PB1-Like, phiKZ-Like and LUZ24-Like Viruses against Multi-Drug Resistant Pseudomonas aeruginosa under Varying Growth Conditions.</title>
        <authorList>
            <person name="Latz S."/>
            <person name="Kruttgen A."/>
            <person name="Hafner H."/>
            <person name="Buhl E.M."/>
            <person name="Ritter K."/>
            <person name="Horz H.P."/>
        </authorList>
    </citation>
    <scope>NUCLEOTIDE SEQUENCE [LARGE SCALE GENOMIC DNA]</scope>
</reference>
<gene>
    <name evidence="1" type="ORF">SL2_351</name>
</gene>
<accession>A0A2D1GRH2</accession>
<dbReference type="EMBL" id="MF805716">
    <property type="protein sequence ID" value="ATN94928.1"/>
    <property type="molecule type" value="Genomic_DNA"/>
</dbReference>
<name>A0A2D1GRH2_9CAUD</name>
<organism evidence="1 2">
    <name type="scientific">Pseudomonas phage SL2</name>
    <dbReference type="NCBI Taxonomy" id="2041345"/>
    <lineage>
        <taxon>Viruses</taxon>
        <taxon>Duplodnaviria</taxon>
        <taxon>Heunggongvirae</taxon>
        <taxon>Uroviricota</taxon>
        <taxon>Caudoviricetes</taxon>
        <taxon>Chimalliviridae</taxon>
        <taxon>Phikzvirus</taxon>
        <taxon>Phikzvirus SL2</taxon>
    </lineage>
</organism>
<evidence type="ECO:0000313" key="2">
    <source>
        <dbReference type="Proteomes" id="UP000242032"/>
    </source>
</evidence>
<proteinExistence type="predicted"/>